<dbReference type="EMBL" id="JACHLL010000003">
    <property type="protein sequence ID" value="MBB6342098.1"/>
    <property type="molecule type" value="Genomic_DNA"/>
</dbReference>
<organism evidence="6 7">
    <name type="scientific">Pseudomonas fluvialis</name>
    <dbReference type="NCBI Taxonomy" id="1793966"/>
    <lineage>
        <taxon>Bacteria</taxon>
        <taxon>Pseudomonadati</taxon>
        <taxon>Pseudomonadota</taxon>
        <taxon>Gammaproteobacteria</taxon>
        <taxon>Pseudomonadales</taxon>
        <taxon>Pseudomonadaceae</taxon>
        <taxon>Pseudomonas</taxon>
    </lineage>
</organism>
<evidence type="ECO:0000313" key="6">
    <source>
        <dbReference type="EMBL" id="MBB6342098.1"/>
    </source>
</evidence>
<dbReference type="PANTHER" id="PTHR42852">
    <property type="entry name" value="THIOL:DISULFIDE INTERCHANGE PROTEIN DSBE"/>
    <property type="match status" value="1"/>
</dbReference>
<dbReference type="InterPro" id="IPR013766">
    <property type="entry name" value="Thioredoxin_domain"/>
</dbReference>
<dbReference type="InterPro" id="IPR050553">
    <property type="entry name" value="Thioredoxin_ResA/DsbE_sf"/>
</dbReference>
<accession>A0A7X0BTB9</accession>
<dbReference type="Pfam" id="PF00578">
    <property type="entry name" value="AhpC-TSA"/>
    <property type="match status" value="1"/>
</dbReference>
<dbReference type="GO" id="GO:0015036">
    <property type="term" value="F:disulfide oxidoreductase activity"/>
    <property type="evidence" value="ECO:0007669"/>
    <property type="project" value="UniProtKB-ARBA"/>
</dbReference>
<dbReference type="CDD" id="cd02966">
    <property type="entry name" value="TlpA_like_family"/>
    <property type="match status" value="1"/>
</dbReference>
<keyword evidence="4" id="KW-0676">Redox-active center</keyword>
<name>A0A7X0BTB9_9PSED</name>
<dbReference type="GO" id="GO:0016209">
    <property type="term" value="F:antioxidant activity"/>
    <property type="evidence" value="ECO:0007669"/>
    <property type="project" value="InterPro"/>
</dbReference>
<dbReference type="PROSITE" id="PS51352">
    <property type="entry name" value="THIOREDOXIN_2"/>
    <property type="match status" value="1"/>
</dbReference>
<comment type="subcellular location">
    <subcellularLocation>
        <location evidence="1">Cell envelope</location>
    </subcellularLocation>
</comment>
<evidence type="ECO:0000256" key="1">
    <source>
        <dbReference type="ARBA" id="ARBA00004196"/>
    </source>
</evidence>
<comment type="caution">
    <text evidence="6">The sequence shown here is derived from an EMBL/GenBank/DDBJ whole genome shotgun (WGS) entry which is preliminary data.</text>
</comment>
<dbReference type="SUPFAM" id="SSF52833">
    <property type="entry name" value="Thioredoxin-like"/>
    <property type="match status" value="1"/>
</dbReference>
<dbReference type="GO" id="GO:0016853">
    <property type="term" value="F:isomerase activity"/>
    <property type="evidence" value="ECO:0007669"/>
    <property type="project" value="UniProtKB-KW"/>
</dbReference>
<dbReference type="AlphaFoldDB" id="A0A7X0BTB9"/>
<evidence type="ECO:0000313" key="7">
    <source>
        <dbReference type="Proteomes" id="UP000557193"/>
    </source>
</evidence>
<gene>
    <name evidence="6" type="ORF">HNP49_002266</name>
</gene>
<dbReference type="Gene3D" id="3.40.30.10">
    <property type="entry name" value="Glutaredoxin"/>
    <property type="match status" value="1"/>
</dbReference>
<proteinExistence type="predicted"/>
<keyword evidence="2" id="KW-0201">Cytochrome c-type biogenesis</keyword>
<dbReference type="GO" id="GO:0030313">
    <property type="term" value="C:cell envelope"/>
    <property type="evidence" value="ECO:0007669"/>
    <property type="project" value="UniProtKB-SubCell"/>
</dbReference>
<keyword evidence="3" id="KW-1015">Disulfide bond</keyword>
<dbReference type="InterPro" id="IPR017937">
    <property type="entry name" value="Thioredoxin_CS"/>
</dbReference>
<sequence length="153" mass="17064">MRRQLQTIVMIAGSLWLAACSEDYGTDQHGRMVSAAQLQDRWLVINYWAEWCGPCRKEVPELNALAASRTDLAVVGVNYDGLQGEELLKAVEQLGIRYSVLALDPAERLKLPRSDALPSTYLIDPQGRVRDQLLGEQTAAGLQARLTQLQQEE</sequence>
<dbReference type="InterPro" id="IPR000866">
    <property type="entry name" value="AhpC/TSA"/>
</dbReference>
<dbReference type="PANTHER" id="PTHR42852:SF6">
    <property type="entry name" value="THIOL:DISULFIDE INTERCHANGE PROTEIN DSBE"/>
    <property type="match status" value="1"/>
</dbReference>
<evidence type="ECO:0000259" key="5">
    <source>
        <dbReference type="PROSITE" id="PS51352"/>
    </source>
</evidence>
<protein>
    <submittedName>
        <fullName evidence="6">Thiol-disulfide isomerase/thioredoxin</fullName>
    </submittedName>
</protein>
<reference evidence="6 7" key="1">
    <citation type="submission" date="2020-08" db="EMBL/GenBank/DDBJ databases">
        <title>Functional genomics of gut bacteria from endangered species of beetles.</title>
        <authorList>
            <person name="Carlos-Shanley C."/>
        </authorList>
    </citation>
    <scope>NUCLEOTIDE SEQUENCE [LARGE SCALE GENOMIC DNA]</scope>
    <source>
        <strain evidence="6 7">S00202</strain>
    </source>
</reference>
<evidence type="ECO:0000256" key="2">
    <source>
        <dbReference type="ARBA" id="ARBA00022748"/>
    </source>
</evidence>
<keyword evidence="6" id="KW-0413">Isomerase</keyword>
<feature type="domain" description="Thioredoxin" evidence="5">
    <location>
        <begin position="13"/>
        <end position="151"/>
    </location>
</feature>
<dbReference type="PROSITE" id="PS51257">
    <property type="entry name" value="PROKAR_LIPOPROTEIN"/>
    <property type="match status" value="1"/>
</dbReference>
<dbReference type="RefSeq" id="WP_184683318.1">
    <property type="nucleotide sequence ID" value="NZ_JACHLL010000003.1"/>
</dbReference>
<dbReference type="PROSITE" id="PS00194">
    <property type="entry name" value="THIOREDOXIN_1"/>
    <property type="match status" value="1"/>
</dbReference>
<dbReference type="InterPro" id="IPR036249">
    <property type="entry name" value="Thioredoxin-like_sf"/>
</dbReference>
<dbReference type="GO" id="GO:0017004">
    <property type="term" value="P:cytochrome complex assembly"/>
    <property type="evidence" value="ECO:0007669"/>
    <property type="project" value="UniProtKB-KW"/>
</dbReference>
<keyword evidence="7" id="KW-1185">Reference proteome</keyword>
<evidence type="ECO:0000256" key="4">
    <source>
        <dbReference type="ARBA" id="ARBA00023284"/>
    </source>
</evidence>
<evidence type="ECO:0000256" key="3">
    <source>
        <dbReference type="ARBA" id="ARBA00023157"/>
    </source>
</evidence>
<dbReference type="Proteomes" id="UP000557193">
    <property type="component" value="Unassembled WGS sequence"/>
</dbReference>